<dbReference type="OrthoDB" id="5243758at2"/>
<feature type="region of interest" description="Disordered" evidence="1">
    <location>
        <begin position="1"/>
        <end position="24"/>
    </location>
</feature>
<name>A0A0D8HMS2_9ACTN</name>
<organism evidence="2 3">
    <name type="scientific">Acidithrix ferrooxidans</name>
    <dbReference type="NCBI Taxonomy" id="1280514"/>
    <lineage>
        <taxon>Bacteria</taxon>
        <taxon>Bacillati</taxon>
        <taxon>Actinomycetota</taxon>
        <taxon>Acidimicrobiia</taxon>
        <taxon>Acidimicrobiales</taxon>
        <taxon>Acidimicrobiaceae</taxon>
        <taxon>Acidithrix</taxon>
    </lineage>
</organism>
<dbReference type="Proteomes" id="UP000032360">
    <property type="component" value="Unassembled WGS sequence"/>
</dbReference>
<evidence type="ECO:0000256" key="1">
    <source>
        <dbReference type="SAM" id="MobiDB-lite"/>
    </source>
</evidence>
<protein>
    <submittedName>
        <fullName evidence="2">Uncharacterized protein</fullName>
    </submittedName>
</protein>
<dbReference type="EMBL" id="JXYS01000018">
    <property type="protein sequence ID" value="KJF18371.1"/>
    <property type="molecule type" value="Genomic_DNA"/>
</dbReference>
<reference evidence="2 3" key="1">
    <citation type="submission" date="2015-01" db="EMBL/GenBank/DDBJ databases">
        <title>Draft genome of the acidophilic iron oxidizer Acidithrix ferrooxidans strain Py-F3.</title>
        <authorList>
            <person name="Poehlein A."/>
            <person name="Eisen S."/>
            <person name="Schloemann M."/>
            <person name="Johnson B.D."/>
            <person name="Daniel R."/>
            <person name="Muehling M."/>
        </authorList>
    </citation>
    <scope>NUCLEOTIDE SEQUENCE [LARGE SCALE GENOMIC DNA]</scope>
    <source>
        <strain evidence="2 3">Py-F3</strain>
    </source>
</reference>
<accession>A0A0D8HMS2</accession>
<feature type="compositionally biased region" description="Polar residues" evidence="1">
    <location>
        <begin position="8"/>
        <end position="24"/>
    </location>
</feature>
<gene>
    <name evidence="2" type="ORF">AXFE_07590</name>
</gene>
<comment type="caution">
    <text evidence="2">The sequence shown here is derived from an EMBL/GenBank/DDBJ whole genome shotgun (WGS) entry which is preliminary data.</text>
</comment>
<evidence type="ECO:0000313" key="3">
    <source>
        <dbReference type="Proteomes" id="UP000032360"/>
    </source>
</evidence>
<evidence type="ECO:0000313" key="2">
    <source>
        <dbReference type="EMBL" id="KJF18371.1"/>
    </source>
</evidence>
<keyword evidence="3" id="KW-1185">Reference proteome</keyword>
<dbReference type="RefSeq" id="WP_052604522.1">
    <property type="nucleotide sequence ID" value="NZ_JXYS01000018.1"/>
</dbReference>
<proteinExistence type="predicted"/>
<sequence>MTVDRSNRNPIPNDSSDHTNNQSEIESTAISNNGIEEEDGRIMVGTWVDPLVESLGFDPRTNYVEYFWLPILGPSCIFLLRRMAYAFDLSGDFREMSLHTISYEIGLGSPKGFSSSITRTVNRCIQFDMAKLLPNGQLAFRRSLPPLSQRQLNRLPIRLQEVHEALILGYGTPVTQEAKDQSVAIAVSLLESHESEERAIEDLARWKIEPTVAKRALEALFPRDDLENNKQ</sequence>
<dbReference type="AlphaFoldDB" id="A0A0D8HMS2"/>